<evidence type="ECO:0000313" key="12">
    <source>
        <dbReference type="Proteomes" id="UP000189911"/>
    </source>
</evidence>
<dbReference type="GO" id="GO:0032934">
    <property type="term" value="F:sterol binding"/>
    <property type="evidence" value="ECO:0007669"/>
    <property type="project" value="InterPro"/>
</dbReference>
<evidence type="ECO:0000256" key="8">
    <source>
        <dbReference type="SAM" id="MobiDB-lite"/>
    </source>
</evidence>
<dbReference type="GO" id="GO:0032936">
    <property type="term" value="C:SREBP-SCAP complex"/>
    <property type="evidence" value="ECO:0007669"/>
    <property type="project" value="TreeGrafter"/>
</dbReference>
<feature type="domain" description="HMGCR/SNAP/NPC1-like sterol-sensing" evidence="10">
    <location>
        <begin position="259"/>
        <end position="414"/>
    </location>
</feature>
<dbReference type="GO" id="GO:0045540">
    <property type="term" value="P:regulation of cholesterol biosynthetic process"/>
    <property type="evidence" value="ECO:0007669"/>
    <property type="project" value="TreeGrafter"/>
</dbReference>
<dbReference type="GO" id="GO:0032933">
    <property type="term" value="P:SREBP signaling pathway"/>
    <property type="evidence" value="ECO:0007669"/>
    <property type="project" value="InterPro"/>
</dbReference>
<feature type="transmembrane region" description="Helical" evidence="9">
    <location>
        <begin position="21"/>
        <end position="42"/>
    </location>
</feature>
<keyword evidence="12" id="KW-1185">Reference proteome</keyword>
<reference evidence="12" key="1">
    <citation type="submission" date="2016-03" db="EMBL/GenBank/DDBJ databases">
        <authorList>
            <person name="Devillers Hugo."/>
        </authorList>
    </citation>
    <scope>NUCLEOTIDE SEQUENCE [LARGE SCALE GENOMIC DNA]</scope>
</reference>
<dbReference type="PANTHER" id="PTHR46378">
    <property type="entry name" value="STEROL REGULATORY ELEMENT-BINDING PROTEIN CLEAVAGE-ACTIVATING PROTEIN"/>
    <property type="match status" value="1"/>
</dbReference>
<keyword evidence="7" id="KW-0325">Glycoprotein</keyword>
<dbReference type="InterPro" id="IPR053958">
    <property type="entry name" value="HMGCR/SNAP/NPC1-like_SSD"/>
</dbReference>
<sequence length="1210" mass="134682">MISVPRKAVVSQRKFYDLSLWAVRCPLLSIFMPLLVLFVIAYPSLSSIFQSNSLPLLYLSKIGIESETTGLLPNFSITQVGIAQANGGNVLEKASLLESLAMQNRLLQGVLGSNQIEQVQSPFQLWNNSIQLLHRDSSPLKTINSRIDAIPKHLLRKALKVNGYVTSAETIVINVLTSEEDKGPFRKLVDENIKELNTLSNVTGFEVLGSTGKYSEASSQGLLRVNVQSITKWDILFIILLFSLWTLEFFKKFNQIAWTKSKFGVLLAVAIQLVISIAASSSLTRLLFGNDTENVPTSLMWFPVLLVSSHGVIRRLVGTAGSNATDSSNEHPSRRRNNSDGVPTISFVEASAKANASSFNMTLLSIMLSTMLFPFNRRTSVFLSCALLNCFILQSTYFTSILNLDYRRLSSNELLFLNYSDQPSSRPLDVQDSGGQHMNFKAYFQSIVSGRFTMSSHPLSVCTLYYFLINQRFRLVRSSSSVFNKLIRGQFSNIAYYASSSPVSYIEGISTSQLLLAKYGGGTYFISSSAEDRILALKGALDFSQEKWESKMSALQAPFVSSYKFDLYFFVEFIVMVVLLSSIALLILQTLLSKVEIPVGSDGESNLAGPDNEVTPKNNNSAHASGDGFTFHTKELSNGGHTLDIISISTSESPFIVSVGIDRRLLIWSPLSNPVPPPTEIPLGRQLWPVLDVVTSTNGNLTAIFGKKGFVSCWSRKTLGFLWSIKVDFSENDLLDSFFRTKTRPAFLRKKPSGIVSHTNKTHATHEMIGSPMKRRDSSVSVSSMMSTSSLNHAFDAQYGDTTAVPDLREDDDVELVFVTANGTVTCIDYKGKSTSCKVTNSVFPLLSCKKLTTPRVNDRLVICDKKGDVYISTVVNNKWRPRKLMLIRNSFNRGEKLMTPATLMSRTFDDPPATPVQSTLSTSSVNTTLLIPFVGMLFLAKENEAELVDAQTGTVIKTFKLPSYMPGTLRVFHDQPTHCKFCGSASVSSLSVAYTERYTSTLVMSTFRLESRTKTSICLRVERDPREIRCLGLESVVEQKHCLPDIDKWDVTDNNMIIGLKRKERQRFTTTGASSMMRSASEDVKTGELRLRNRIESRSMKPSKSVEYNIHDIWEGWTMTVNGKVTYYQIPVGVNGLLANRIGPLEKFGAKSMVAAFGNVMKLFFSGHEELIMTPDGLNLNEEESGLKFVNKRRQRLNEKKTSNNYGQL</sequence>
<evidence type="ECO:0000259" key="10">
    <source>
        <dbReference type="Pfam" id="PF12349"/>
    </source>
</evidence>
<keyword evidence="6 9" id="KW-0472">Membrane</keyword>
<feature type="transmembrane region" description="Helical" evidence="9">
    <location>
        <begin position="381"/>
        <end position="404"/>
    </location>
</feature>
<evidence type="ECO:0000256" key="2">
    <source>
        <dbReference type="ARBA" id="ARBA00004586"/>
    </source>
</evidence>
<keyword evidence="5 9" id="KW-1133">Transmembrane helix</keyword>
<evidence type="ECO:0000256" key="9">
    <source>
        <dbReference type="SAM" id="Phobius"/>
    </source>
</evidence>
<dbReference type="PANTHER" id="PTHR46378:SF1">
    <property type="entry name" value="STEROL REGULATORY ELEMENT-BINDING PROTEIN CLEAVAGE-ACTIVATING PROTEIN"/>
    <property type="match status" value="1"/>
</dbReference>
<dbReference type="InterPro" id="IPR030225">
    <property type="entry name" value="SCAP"/>
</dbReference>
<dbReference type="Proteomes" id="UP000189911">
    <property type="component" value="Chromosome G"/>
</dbReference>
<keyword evidence="3 9" id="KW-0812">Transmembrane</keyword>
<dbReference type="AlphaFoldDB" id="A0A1G4KK68"/>
<gene>
    <name evidence="11" type="ORF">LANO_0G14796G</name>
</gene>
<name>A0A1G4KK68_9SACH</name>
<proteinExistence type="predicted"/>
<evidence type="ECO:0000256" key="6">
    <source>
        <dbReference type="ARBA" id="ARBA00023136"/>
    </source>
</evidence>
<dbReference type="SUPFAM" id="SSF50978">
    <property type="entry name" value="WD40 repeat-like"/>
    <property type="match status" value="1"/>
</dbReference>
<dbReference type="InterPro" id="IPR036322">
    <property type="entry name" value="WD40_repeat_dom_sf"/>
</dbReference>
<comment type="subcellular location">
    <subcellularLocation>
        <location evidence="1">Endomembrane system</location>
        <topology evidence="1">Multi-pass membrane protein</topology>
    </subcellularLocation>
    <subcellularLocation>
        <location evidence="2">Endoplasmic reticulum membrane</location>
    </subcellularLocation>
</comment>
<dbReference type="GO" id="GO:0005789">
    <property type="term" value="C:endoplasmic reticulum membrane"/>
    <property type="evidence" value="ECO:0007669"/>
    <property type="project" value="UniProtKB-SubCell"/>
</dbReference>
<feature type="region of interest" description="Disordered" evidence="8">
    <location>
        <begin position="322"/>
        <end position="341"/>
    </location>
</feature>
<accession>A0A1G4KK68</accession>
<dbReference type="Pfam" id="PF12349">
    <property type="entry name" value="Sterol-sensing"/>
    <property type="match status" value="1"/>
</dbReference>
<protein>
    <submittedName>
        <fullName evidence="11">LANO_0G14796g1_1</fullName>
    </submittedName>
</protein>
<dbReference type="EMBL" id="LT598453">
    <property type="protein sequence ID" value="SCV04940.1"/>
    <property type="molecule type" value="Genomic_DNA"/>
</dbReference>
<evidence type="ECO:0000256" key="5">
    <source>
        <dbReference type="ARBA" id="ARBA00022989"/>
    </source>
</evidence>
<evidence type="ECO:0000313" key="11">
    <source>
        <dbReference type="EMBL" id="SCV04940.1"/>
    </source>
</evidence>
<feature type="transmembrane region" description="Helical" evidence="9">
    <location>
        <begin position="567"/>
        <end position="588"/>
    </location>
</feature>
<dbReference type="OrthoDB" id="1914839at2759"/>
<feature type="transmembrane region" description="Helical" evidence="9">
    <location>
        <begin position="295"/>
        <end position="313"/>
    </location>
</feature>
<keyword evidence="4" id="KW-0256">Endoplasmic reticulum</keyword>
<dbReference type="GO" id="GO:0000139">
    <property type="term" value="C:Golgi membrane"/>
    <property type="evidence" value="ECO:0007669"/>
    <property type="project" value="InterPro"/>
</dbReference>
<evidence type="ECO:0000256" key="4">
    <source>
        <dbReference type="ARBA" id="ARBA00022824"/>
    </source>
</evidence>
<feature type="transmembrane region" description="Helical" evidence="9">
    <location>
        <begin position="263"/>
        <end position="283"/>
    </location>
</feature>
<evidence type="ECO:0000256" key="7">
    <source>
        <dbReference type="ARBA" id="ARBA00023180"/>
    </source>
</evidence>
<feature type="transmembrane region" description="Helical" evidence="9">
    <location>
        <begin position="233"/>
        <end position="251"/>
    </location>
</feature>
<feature type="region of interest" description="Disordered" evidence="8">
    <location>
        <begin position="601"/>
        <end position="620"/>
    </location>
</feature>
<evidence type="ECO:0000256" key="3">
    <source>
        <dbReference type="ARBA" id="ARBA00022692"/>
    </source>
</evidence>
<organism evidence="11 12">
    <name type="scientific">Lachancea nothofagi CBS 11611</name>
    <dbReference type="NCBI Taxonomy" id="1266666"/>
    <lineage>
        <taxon>Eukaryota</taxon>
        <taxon>Fungi</taxon>
        <taxon>Dikarya</taxon>
        <taxon>Ascomycota</taxon>
        <taxon>Saccharomycotina</taxon>
        <taxon>Saccharomycetes</taxon>
        <taxon>Saccharomycetales</taxon>
        <taxon>Saccharomycetaceae</taxon>
        <taxon>Lachancea</taxon>
    </lineage>
</organism>
<evidence type="ECO:0000256" key="1">
    <source>
        <dbReference type="ARBA" id="ARBA00004127"/>
    </source>
</evidence>